<sequence>MPTKKAAALLLAVLAVFAGMGTAATAETASAGRYCVMVVDKAADGKTSPVRSRACADDMSTATRRAGVVEGAAASTLLMEWFWNANNNPPKLVRIYGNYGPCDSAGYRINIYDDWANQISGFNSLNECNDVTGYDLSLLQGDHERWIQHNPCACTLQGWIGPFMNDRIESFHIRRG</sequence>
<keyword evidence="1" id="KW-0732">Signal</keyword>
<evidence type="ECO:0000313" key="2">
    <source>
        <dbReference type="EMBL" id="REE99389.1"/>
    </source>
</evidence>
<organism evidence="2 3">
    <name type="scientific">Thermomonospora umbrina</name>
    <dbReference type="NCBI Taxonomy" id="111806"/>
    <lineage>
        <taxon>Bacteria</taxon>
        <taxon>Bacillati</taxon>
        <taxon>Actinomycetota</taxon>
        <taxon>Actinomycetes</taxon>
        <taxon>Streptosporangiales</taxon>
        <taxon>Thermomonosporaceae</taxon>
        <taxon>Thermomonospora</taxon>
    </lineage>
</organism>
<evidence type="ECO:0000256" key="1">
    <source>
        <dbReference type="SAM" id="SignalP"/>
    </source>
</evidence>
<evidence type="ECO:0000313" key="3">
    <source>
        <dbReference type="Proteomes" id="UP000256661"/>
    </source>
</evidence>
<accession>A0A3D9STU6</accession>
<reference evidence="2 3" key="1">
    <citation type="submission" date="2018-08" db="EMBL/GenBank/DDBJ databases">
        <title>Sequencing the genomes of 1000 actinobacteria strains.</title>
        <authorList>
            <person name="Klenk H.-P."/>
        </authorList>
    </citation>
    <scope>NUCLEOTIDE SEQUENCE [LARGE SCALE GENOMIC DNA]</scope>
    <source>
        <strain evidence="2 3">DSM 43927</strain>
    </source>
</reference>
<dbReference type="OrthoDB" id="3476865at2"/>
<feature type="signal peptide" evidence="1">
    <location>
        <begin position="1"/>
        <end position="23"/>
    </location>
</feature>
<keyword evidence="3" id="KW-1185">Reference proteome</keyword>
<dbReference type="AlphaFoldDB" id="A0A3D9STU6"/>
<gene>
    <name evidence="2" type="ORF">DFJ69_4901</name>
</gene>
<protein>
    <recommendedName>
        <fullName evidence="4">Peptidase inhibitor family I36</fullName>
    </recommendedName>
</protein>
<comment type="caution">
    <text evidence="2">The sequence shown here is derived from an EMBL/GenBank/DDBJ whole genome shotgun (WGS) entry which is preliminary data.</text>
</comment>
<feature type="chain" id="PRO_5038360965" description="Peptidase inhibitor family I36" evidence="1">
    <location>
        <begin position="24"/>
        <end position="176"/>
    </location>
</feature>
<dbReference type="RefSeq" id="WP_116024702.1">
    <property type="nucleotide sequence ID" value="NZ_QTTT01000001.1"/>
</dbReference>
<dbReference type="EMBL" id="QTTT01000001">
    <property type="protein sequence ID" value="REE99389.1"/>
    <property type="molecule type" value="Genomic_DNA"/>
</dbReference>
<proteinExistence type="predicted"/>
<evidence type="ECO:0008006" key="4">
    <source>
        <dbReference type="Google" id="ProtNLM"/>
    </source>
</evidence>
<dbReference type="Proteomes" id="UP000256661">
    <property type="component" value="Unassembled WGS sequence"/>
</dbReference>
<name>A0A3D9STU6_9ACTN</name>